<feature type="compositionally biased region" description="Polar residues" evidence="1">
    <location>
        <begin position="254"/>
        <end position="283"/>
    </location>
</feature>
<evidence type="ECO:0000313" key="3">
    <source>
        <dbReference type="Proteomes" id="UP001443914"/>
    </source>
</evidence>
<proteinExistence type="predicted"/>
<gene>
    <name evidence="2" type="ORF">RND81_11G125000</name>
</gene>
<reference evidence="2" key="1">
    <citation type="submission" date="2024-03" db="EMBL/GenBank/DDBJ databases">
        <title>WGS assembly of Saponaria officinalis var. Norfolk2.</title>
        <authorList>
            <person name="Jenkins J."/>
            <person name="Shu S."/>
            <person name="Grimwood J."/>
            <person name="Barry K."/>
            <person name="Goodstein D."/>
            <person name="Schmutz J."/>
            <person name="Leebens-Mack J."/>
            <person name="Osbourn A."/>
        </authorList>
    </citation>
    <scope>NUCLEOTIDE SEQUENCE [LARGE SCALE GENOMIC DNA]</scope>
    <source>
        <strain evidence="2">JIC</strain>
    </source>
</reference>
<evidence type="ECO:0000313" key="2">
    <source>
        <dbReference type="EMBL" id="KAK9677164.1"/>
    </source>
</evidence>
<organism evidence="2 3">
    <name type="scientific">Saponaria officinalis</name>
    <name type="common">Common soapwort</name>
    <name type="synonym">Lychnis saponaria</name>
    <dbReference type="NCBI Taxonomy" id="3572"/>
    <lineage>
        <taxon>Eukaryota</taxon>
        <taxon>Viridiplantae</taxon>
        <taxon>Streptophyta</taxon>
        <taxon>Embryophyta</taxon>
        <taxon>Tracheophyta</taxon>
        <taxon>Spermatophyta</taxon>
        <taxon>Magnoliopsida</taxon>
        <taxon>eudicotyledons</taxon>
        <taxon>Gunneridae</taxon>
        <taxon>Pentapetalae</taxon>
        <taxon>Caryophyllales</taxon>
        <taxon>Caryophyllaceae</taxon>
        <taxon>Caryophylleae</taxon>
        <taxon>Saponaria</taxon>
    </lineage>
</organism>
<keyword evidence="3" id="KW-1185">Reference proteome</keyword>
<evidence type="ECO:0008006" key="4">
    <source>
        <dbReference type="Google" id="ProtNLM"/>
    </source>
</evidence>
<sequence>MDLNNFDFSCYDINDNPSQENPNFDLNQTNQNNNTPSFTELISGTQNSQKLDIFGNQISLSQLSTQEFVRQTPLYCATKTNKPSSSNKNQCNTKKSDPKKWNEKEDEALMSAWCISSTDSIVGKNQNTTTRWNKVFELYEQARVENQNHGQVGIRSVEAMKNRFKRLNFIVKKWVGCYNQVLNRPPASGTNIDDDIEAAQKLFRNVNDGNDFVDFNVYNNVMSKHQKWCLNNSNFGVIEEVSGSNSKRSRSDMDSSPYSVNIPTPSSINVDIPTSANDVQDINNRPEGREAAKRRKGKRTTTTTSTNSMFNEEDAARLDGVRTDTKAQIELRQRRIEADLKIEEMRSVNVKTKSDMKILNTLLAKQHLAPEDEEMKKKLIKKYMSDL</sequence>
<evidence type="ECO:0000256" key="1">
    <source>
        <dbReference type="SAM" id="MobiDB-lite"/>
    </source>
</evidence>
<protein>
    <recommendedName>
        <fullName evidence="4">No apical meristem-associated C-terminal domain-containing protein</fullName>
    </recommendedName>
</protein>
<accession>A0AAW1HN02</accession>
<dbReference type="PANTHER" id="PTHR45023">
    <property type="match status" value="1"/>
</dbReference>
<name>A0AAW1HN02_SAPOF</name>
<feature type="compositionally biased region" description="Polar residues" evidence="1">
    <location>
        <begin position="79"/>
        <end position="93"/>
    </location>
</feature>
<dbReference type="Proteomes" id="UP001443914">
    <property type="component" value="Unassembled WGS sequence"/>
</dbReference>
<dbReference type="EMBL" id="JBDFQZ010000011">
    <property type="protein sequence ID" value="KAK9677164.1"/>
    <property type="molecule type" value="Genomic_DNA"/>
</dbReference>
<dbReference type="AlphaFoldDB" id="A0AAW1HN02"/>
<feature type="region of interest" description="Disordered" evidence="1">
    <location>
        <begin position="79"/>
        <end position="102"/>
    </location>
</feature>
<feature type="region of interest" description="Disordered" evidence="1">
    <location>
        <begin position="243"/>
        <end position="311"/>
    </location>
</feature>
<dbReference type="PANTHER" id="PTHR45023:SF4">
    <property type="entry name" value="GLYCINE-RICH PROTEIN-RELATED"/>
    <property type="match status" value="1"/>
</dbReference>
<comment type="caution">
    <text evidence="2">The sequence shown here is derived from an EMBL/GenBank/DDBJ whole genome shotgun (WGS) entry which is preliminary data.</text>
</comment>